<dbReference type="InterPro" id="IPR034660">
    <property type="entry name" value="DinB/YfiT-like"/>
</dbReference>
<dbReference type="Pfam" id="PF12867">
    <property type="entry name" value="DinB_2"/>
    <property type="match status" value="1"/>
</dbReference>
<evidence type="ECO:0000313" key="2">
    <source>
        <dbReference type="EMBL" id="MFM9607557.1"/>
    </source>
</evidence>
<proteinExistence type="predicted"/>
<comment type="caution">
    <text evidence="2">The sequence shown here is derived from an EMBL/GenBank/DDBJ whole genome shotgun (WGS) entry which is preliminary data.</text>
</comment>
<dbReference type="SUPFAM" id="SSF109854">
    <property type="entry name" value="DinB/YfiT-like putative metalloenzymes"/>
    <property type="match status" value="1"/>
</dbReference>
<gene>
    <name evidence="2" type="ORF">ACKI18_02415</name>
</gene>
<dbReference type="Gene3D" id="1.20.120.450">
    <property type="entry name" value="dinb family like domain"/>
    <property type="match status" value="1"/>
</dbReference>
<reference evidence="2 3" key="1">
    <citation type="submission" date="2024-12" db="EMBL/GenBank/DDBJ databases">
        <title>Forecasting of Potato common scab and diversities of Pathogenic streptomyces spp. in china.</title>
        <authorList>
            <person name="Handique U."/>
            <person name="Wu J."/>
        </authorList>
    </citation>
    <scope>NUCLEOTIDE SEQUENCE [LARGE SCALE GENOMIC DNA]</scope>
    <source>
        <strain evidence="2 3">ZRIMU1530</strain>
    </source>
</reference>
<evidence type="ECO:0000259" key="1">
    <source>
        <dbReference type="Pfam" id="PF12867"/>
    </source>
</evidence>
<evidence type="ECO:0000313" key="3">
    <source>
        <dbReference type="Proteomes" id="UP001631957"/>
    </source>
</evidence>
<dbReference type="Proteomes" id="UP001631957">
    <property type="component" value="Unassembled WGS sequence"/>
</dbReference>
<accession>A0ABW9HLJ8</accession>
<keyword evidence="3" id="KW-1185">Reference proteome</keyword>
<name>A0ABW9HLJ8_9ACTN</name>
<organism evidence="2 3">
    <name type="scientific">Streptomyces niveiscabiei</name>
    <dbReference type="NCBI Taxonomy" id="164115"/>
    <lineage>
        <taxon>Bacteria</taxon>
        <taxon>Bacillati</taxon>
        <taxon>Actinomycetota</taxon>
        <taxon>Actinomycetes</taxon>
        <taxon>Kitasatosporales</taxon>
        <taxon>Streptomycetaceae</taxon>
        <taxon>Streptomyces</taxon>
    </lineage>
</organism>
<dbReference type="InterPro" id="IPR024775">
    <property type="entry name" value="DinB-like"/>
</dbReference>
<sequence length="183" mass="20320">MAYRTTPHDLSALLREYDRARAYTDDLWRDLTPDEVTWRPHDDSSAIGWHLGHQAHVAHFMIRNLTAAEPSPDPELDGLMDSANSEKFRGALPTVQRLGAFRDTVAERVHARIGDIAAGKVGAPTQMTIVAAHLLTALINHEYQHDQWIGEVRAQNLGHALPPDPVSDHLGRIDGYLVLDLSA</sequence>
<feature type="domain" description="DinB-like" evidence="1">
    <location>
        <begin position="17"/>
        <end position="149"/>
    </location>
</feature>
<dbReference type="EMBL" id="JBJVNI010000001">
    <property type="protein sequence ID" value="MFM9607557.1"/>
    <property type="molecule type" value="Genomic_DNA"/>
</dbReference>
<protein>
    <submittedName>
        <fullName evidence="2">DinB family protein</fullName>
    </submittedName>
</protein>
<dbReference type="RefSeq" id="WP_409120280.1">
    <property type="nucleotide sequence ID" value="NZ_JBJVNI010000001.1"/>
</dbReference>